<gene>
    <name evidence="1" type="ORF">Izhevsk_112</name>
</gene>
<accession>A0A6H0X669</accession>
<sequence>MMEEKFDVCVDDSNVEILDFIRFAFENGWHKHYEVTVSMVEFDYDEDGEKFYVEKPSRLINTGLSNSYGAVSAIEQDGKYYMILDDYGHTGSVEISRDLYLALNKEFG</sequence>
<dbReference type="EMBL" id="MT254578">
    <property type="protein sequence ID" value="QIW89793.1"/>
    <property type="molecule type" value="Genomic_DNA"/>
</dbReference>
<organism evidence="1 2">
    <name type="scientific">Bacillus phage Izhevsk</name>
    <dbReference type="NCBI Taxonomy" id="2724322"/>
    <lineage>
        <taxon>Viruses</taxon>
        <taxon>Duplodnaviria</taxon>
        <taxon>Heunggongvirae</taxon>
        <taxon>Uroviricota</taxon>
        <taxon>Caudoviricetes</taxon>
        <taxon>Joanripponvirinae</taxon>
        <taxon>Tsamsavirus</taxon>
        <taxon>Tsamsavirus izhevsk</taxon>
    </lineage>
</organism>
<proteinExistence type="predicted"/>
<dbReference type="Proteomes" id="UP000503405">
    <property type="component" value="Segment"/>
</dbReference>
<protein>
    <submittedName>
        <fullName evidence="1">Uncharacterized protein</fullName>
    </submittedName>
</protein>
<reference evidence="1 2" key="1">
    <citation type="submission" date="2020-03" db="EMBL/GenBank/DDBJ databases">
        <authorList>
            <person name="Skorynina A."/>
            <person name="Kazantseva O."/>
            <person name="Baycher S."/>
            <person name="Piligrimova E."/>
            <person name="Kuliabin V."/>
            <person name="Shadrin A."/>
        </authorList>
    </citation>
    <scope>NUCLEOTIDE SEQUENCE [LARGE SCALE GENOMIC DNA]</scope>
</reference>
<evidence type="ECO:0000313" key="1">
    <source>
        <dbReference type="EMBL" id="QIW89793.1"/>
    </source>
</evidence>
<name>A0A6H0X669_9CAUD</name>
<evidence type="ECO:0000313" key="2">
    <source>
        <dbReference type="Proteomes" id="UP000503405"/>
    </source>
</evidence>
<keyword evidence="2" id="KW-1185">Reference proteome</keyword>